<proteinExistence type="predicted"/>
<name>A0A226F0M0_FOLCA</name>
<keyword evidence="1" id="KW-0732">Signal</keyword>
<sequence>MKAVLLFCVGLLTVNVGGRPTARSNWPAVEQHVARLQELVYYTMFAIYTDANEDNPEVGAAIGQKVNDAAESGMDLLNIVTAEVDARTLTVEIARVHLGSLLVVFTDLYAAIEVDLQGLSEAAKIKVDGDFSNLYLHVPGIANEIYAALEEAAPLTCGIAGINNNETITSEPLQSDIAPGIEIWKESVYFVDYGSIPIHPHNKYLDIGISNDELWFRTTIDYPNFMNETNSTSIHRVIQFHCVDGTTVLYEFEFLIEDGPIVEPTLPPDYEQ</sequence>
<accession>A0A226F0M0</accession>
<evidence type="ECO:0000256" key="1">
    <source>
        <dbReference type="SAM" id="SignalP"/>
    </source>
</evidence>
<comment type="caution">
    <text evidence="2">The sequence shown here is derived from an EMBL/GenBank/DDBJ whole genome shotgun (WGS) entry which is preliminary data.</text>
</comment>
<keyword evidence="3" id="KW-1185">Reference proteome</keyword>
<evidence type="ECO:0000313" key="2">
    <source>
        <dbReference type="EMBL" id="OXA63028.1"/>
    </source>
</evidence>
<feature type="chain" id="PRO_5012240285" evidence="1">
    <location>
        <begin position="19"/>
        <end position="272"/>
    </location>
</feature>
<gene>
    <name evidence="2" type="ORF">Fcan01_03341</name>
</gene>
<evidence type="ECO:0000313" key="3">
    <source>
        <dbReference type="Proteomes" id="UP000198287"/>
    </source>
</evidence>
<protein>
    <submittedName>
        <fullName evidence="2">Ferrochelatase</fullName>
    </submittedName>
</protein>
<reference evidence="2 3" key="1">
    <citation type="submission" date="2015-12" db="EMBL/GenBank/DDBJ databases">
        <title>The genome of Folsomia candida.</title>
        <authorList>
            <person name="Faddeeva A."/>
            <person name="Derks M.F."/>
            <person name="Anvar Y."/>
            <person name="Smit S."/>
            <person name="Van Straalen N."/>
            <person name="Roelofs D."/>
        </authorList>
    </citation>
    <scope>NUCLEOTIDE SEQUENCE [LARGE SCALE GENOMIC DNA]</scope>
    <source>
        <strain evidence="2 3">VU population</strain>
        <tissue evidence="2">Whole body</tissue>
    </source>
</reference>
<dbReference type="Proteomes" id="UP000198287">
    <property type="component" value="Unassembled WGS sequence"/>
</dbReference>
<dbReference type="AlphaFoldDB" id="A0A226F0M0"/>
<dbReference type="EMBL" id="LNIX01000001">
    <property type="protein sequence ID" value="OXA63028.1"/>
    <property type="molecule type" value="Genomic_DNA"/>
</dbReference>
<feature type="signal peptide" evidence="1">
    <location>
        <begin position="1"/>
        <end position="18"/>
    </location>
</feature>
<organism evidence="2 3">
    <name type="scientific">Folsomia candida</name>
    <name type="common">Springtail</name>
    <dbReference type="NCBI Taxonomy" id="158441"/>
    <lineage>
        <taxon>Eukaryota</taxon>
        <taxon>Metazoa</taxon>
        <taxon>Ecdysozoa</taxon>
        <taxon>Arthropoda</taxon>
        <taxon>Hexapoda</taxon>
        <taxon>Collembola</taxon>
        <taxon>Entomobryomorpha</taxon>
        <taxon>Isotomoidea</taxon>
        <taxon>Isotomidae</taxon>
        <taxon>Proisotominae</taxon>
        <taxon>Folsomia</taxon>
    </lineage>
</organism>